<dbReference type="AlphaFoldDB" id="A0A3B0R5D4"/>
<feature type="transmembrane region" description="Helical" evidence="1">
    <location>
        <begin position="72"/>
        <end position="92"/>
    </location>
</feature>
<reference evidence="2" key="1">
    <citation type="submission" date="2018-06" db="EMBL/GenBank/DDBJ databases">
        <authorList>
            <person name="Zhirakovskaya E."/>
        </authorList>
    </citation>
    <scope>NUCLEOTIDE SEQUENCE</scope>
</reference>
<organism evidence="2">
    <name type="scientific">hydrothermal vent metagenome</name>
    <dbReference type="NCBI Taxonomy" id="652676"/>
    <lineage>
        <taxon>unclassified sequences</taxon>
        <taxon>metagenomes</taxon>
        <taxon>ecological metagenomes</taxon>
    </lineage>
</organism>
<dbReference type="InterPro" id="IPR007359">
    <property type="entry name" value="SigmaE_reg_RseC_MucC"/>
</dbReference>
<dbReference type="PANTHER" id="PTHR35867:SF1">
    <property type="entry name" value="PROTEIN RSEC"/>
    <property type="match status" value="1"/>
</dbReference>
<dbReference type="Pfam" id="PF04246">
    <property type="entry name" value="RseC_MucC"/>
    <property type="match status" value="1"/>
</dbReference>
<keyword evidence="1" id="KW-0472">Membrane</keyword>
<dbReference type="PANTHER" id="PTHR35867">
    <property type="entry name" value="PROTEIN RSEC"/>
    <property type="match status" value="1"/>
</dbReference>
<evidence type="ECO:0000256" key="1">
    <source>
        <dbReference type="SAM" id="Phobius"/>
    </source>
</evidence>
<evidence type="ECO:0000313" key="2">
    <source>
        <dbReference type="EMBL" id="VAV84286.1"/>
    </source>
</evidence>
<sequence>MEEEGIIIKLSGINAYIKAAKSGACNKCSTKDACESLNETEILVEAENTIGAMVGDKVAFTANTGAILRAGAMVYLLPLIAFIVGVVIGQVYSDMISEKLNADLVSAIIGFILLLATYLALYYYNKKSGNRNAPTPKIIRIIGHETKTVVIKGS</sequence>
<feature type="transmembrane region" description="Helical" evidence="1">
    <location>
        <begin position="104"/>
        <end position="124"/>
    </location>
</feature>
<dbReference type="InterPro" id="IPR026268">
    <property type="entry name" value="RseC"/>
</dbReference>
<proteinExistence type="predicted"/>
<dbReference type="EMBL" id="UOEA01000064">
    <property type="protein sequence ID" value="VAV84286.1"/>
    <property type="molecule type" value="Genomic_DNA"/>
</dbReference>
<accession>A0A3B0R5D4</accession>
<keyword evidence="1" id="KW-0812">Transmembrane</keyword>
<keyword evidence="1" id="KW-1133">Transmembrane helix</keyword>
<evidence type="ECO:0008006" key="3">
    <source>
        <dbReference type="Google" id="ProtNLM"/>
    </source>
</evidence>
<protein>
    <recommendedName>
        <fullName evidence="3">Sigma factor RpoE regulatory protein RseC</fullName>
    </recommendedName>
</protein>
<dbReference type="PIRSF" id="PIRSF004923">
    <property type="entry name" value="RseC"/>
    <property type="match status" value="1"/>
</dbReference>
<name>A0A3B0R5D4_9ZZZZ</name>
<gene>
    <name evidence="2" type="ORF">MNBD_DELTA01-1329</name>
</gene>